<dbReference type="AlphaFoldDB" id="A0A7S3GP73"/>
<organism evidence="2">
    <name type="scientific">Spumella elongata</name>
    <dbReference type="NCBI Taxonomy" id="89044"/>
    <lineage>
        <taxon>Eukaryota</taxon>
        <taxon>Sar</taxon>
        <taxon>Stramenopiles</taxon>
        <taxon>Ochrophyta</taxon>
        <taxon>Chrysophyceae</taxon>
        <taxon>Chromulinales</taxon>
        <taxon>Chromulinaceae</taxon>
        <taxon>Spumella</taxon>
    </lineage>
</organism>
<name>A0A7S3GP73_9STRA</name>
<evidence type="ECO:0000313" key="2">
    <source>
        <dbReference type="EMBL" id="CAE0272448.1"/>
    </source>
</evidence>
<keyword evidence="1" id="KW-1133">Transmembrane helix</keyword>
<proteinExistence type="predicted"/>
<evidence type="ECO:0000256" key="1">
    <source>
        <dbReference type="SAM" id="Phobius"/>
    </source>
</evidence>
<feature type="transmembrane region" description="Helical" evidence="1">
    <location>
        <begin position="140"/>
        <end position="169"/>
    </location>
</feature>
<gene>
    <name evidence="2" type="ORF">SELO1098_LOCUS1273</name>
</gene>
<sequence length="185" mass="19904">MSHLDGGKLIFTDDARVDVAASVGLLEGEDRVCVAPIVVASSDSSSWRAAYTAAGRSSIEYWAAGVNCCGDGDGRTFTCDDIRNKQAHAGLVFLDYGPRRKLLETFVKAAKEAGTTHGMEPAQDAMFVMWVVDPDDAQHWYWHAGTSFLAGGTIVYLAFSIVIGVMMHFGPADRGGKQKLGSRIL</sequence>
<protein>
    <submittedName>
        <fullName evidence="2">Uncharacterized protein</fullName>
    </submittedName>
</protein>
<keyword evidence="1" id="KW-0472">Membrane</keyword>
<dbReference type="EMBL" id="HBIC01002489">
    <property type="protein sequence ID" value="CAE0272448.1"/>
    <property type="molecule type" value="Transcribed_RNA"/>
</dbReference>
<keyword evidence="1" id="KW-0812">Transmembrane</keyword>
<reference evidence="2" key="1">
    <citation type="submission" date="2021-01" db="EMBL/GenBank/DDBJ databases">
        <authorList>
            <person name="Corre E."/>
            <person name="Pelletier E."/>
            <person name="Niang G."/>
            <person name="Scheremetjew M."/>
            <person name="Finn R."/>
            <person name="Kale V."/>
            <person name="Holt S."/>
            <person name="Cochrane G."/>
            <person name="Meng A."/>
            <person name="Brown T."/>
            <person name="Cohen L."/>
        </authorList>
    </citation>
    <scope>NUCLEOTIDE SEQUENCE</scope>
    <source>
        <strain evidence="2">CCAP 955/1</strain>
    </source>
</reference>
<accession>A0A7S3GP73</accession>